<proteinExistence type="predicted"/>
<comment type="caution">
    <text evidence="2">The sequence shown here is derived from an EMBL/GenBank/DDBJ whole genome shotgun (WGS) entry which is preliminary data.</text>
</comment>
<dbReference type="EMBL" id="CADEAL010004056">
    <property type="protein sequence ID" value="CAB1450484.1"/>
    <property type="molecule type" value="Genomic_DNA"/>
</dbReference>
<evidence type="ECO:0000313" key="3">
    <source>
        <dbReference type="Proteomes" id="UP001153269"/>
    </source>
</evidence>
<sequence length="166" mass="19027">MKVDVDREKDEEIATLKRQKTALVNQNDELMAKLKTAEAQIRNNFIVNLTITDLCKPWSGNSENVVCSERIKELESLVETSDLKVNTLEDQLKKCLNMHEDLQNNVELMARLKNAQTQIRDCKTACNLKVDFIEGLLLREQSENFVCSKRIKEQESLVETSAVTKL</sequence>
<gene>
    <name evidence="2" type="ORF">PLEPLA_LOCUS38174</name>
</gene>
<organism evidence="2 3">
    <name type="scientific">Pleuronectes platessa</name>
    <name type="common">European plaice</name>
    <dbReference type="NCBI Taxonomy" id="8262"/>
    <lineage>
        <taxon>Eukaryota</taxon>
        <taxon>Metazoa</taxon>
        <taxon>Chordata</taxon>
        <taxon>Craniata</taxon>
        <taxon>Vertebrata</taxon>
        <taxon>Euteleostomi</taxon>
        <taxon>Actinopterygii</taxon>
        <taxon>Neopterygii</taxon>
        <taxon>Teleostei</taxon>
        <taxon>Neoteleostei</taxon>
        <taxon>Acanthomorphata</taxon>
        <taxon>Carangaria</taxon>
        <taxon>Pleuronectiformes</taxon>
        <taxon>Pleuronectoidei</taxon>
        <taxon>Pleuronectidae</taxon>
        <taxon>Pleuronectes</taxon>
    </lineage>
</organism>
<name>A0A9N7VI73_PLEPL</name>
<reference evidence="2" key="1">
    <citation type="submission" date="2020-03" db="EMBL/GenBank/DDBJ databases">
        <authorList>
            <person name="Weist P."/>
        </authorList>
    </citation>
    <scope>NUCLEOTIDE SEQUENCE</scope>
</reference>
<keyword evidence="3" id="KW-1185">Reference proteome</keyword>
<evidence type="ECO:0000313" key="2">
    <source>
        <dbReference type="EMBL" id="CAB1450484.1"/>
    </source>
</evidence>
<protein>
    <submittedName>
        <fullName evidence="2">Uncharacterized protein</fullName>
    </submittedName>
</protein>
<keyword evidence="1" id="KW-0175">Coiled coil</keyword>
<dbReference type="Proteomes" id="UP001153269">
    <property type="component" value="Unassembled WGS sequence"/>
</dbReference>
<evidence type="ECO:0000256" key="1">
    <source>
        <dbReference type="SAM" id="Coils"/>
    </source>
</evidence>
<dbReference type="AlphaFoldDB" id="A0A9N7VI73"/>
<accession>A0A9N7VI73</accession>
<feature type="coiled-coil region" evidence="1">
    <location>
        <begin position="71"/>
        <end position="125"/>
    </location>
</feature>
<feature type="coiled-coil region" evidence="1">
    <location>
        <begin position="13"/>
        <end position="40"/>
    </location>
</feature>